<protein>
    <submittedName>
        <fullName evidence="1">RNA polymerase sigma factor</fullName>
    </submittedName>
</protein>
<sequence length="182" mass="20040">MAGLSDDFGDRLIAFLPNLRRFAISLCRAPDTADDLVQLACERAIANAASFEPGTRFDAWMFRILRNLWIDQLRRDRTAGPKDDIELYEGKLTGDAGTTPEHRLLLSDVWEAIGKLPDEQREVLLLVCVEELSYREAAGILGIPIGTVMSRLARARANIAVATGINDAAGRSSAQDKVKIDD</sequence>
<organism evidence="1 2">
    <name type="scientific">Taklimakanibacter albus</name>
    <dbReference type="NCBI Taxonomy" id="2800327"/>
    <lineage>
        <taxon>Bacteria</taxon>
        <taxon>Pseudomonadati</taxon>
        <taxon>Pseudomonadota</taxon>
        <taxon>Alphaproteobacteria</taxon>
        <taxon>Hyphomicrobiales</taxon>
        <taxon>Aestuariivirgaceae</taxon>
        <taxon>Taklimakanibacter</taxon>
    </lineage>
</organism>
<dbReference type="Proteomes" id="UP000616151">
    <property type="component" value="Unassembled WGS sequence"/>
</dbReference>
<gene>
    <name evidence="1" type="ORF">JHL16_28265</name>
</gene>
<evidence type="ECO:0000313" key="2">
    <source>
        <dbReference type="Proteomes" id="UP000616151"/>
    </source>
</evidence>
<comment type="caution">
    <text evidence="1">The sequence shown here is derived from an EMBL/GenBank/DDBJ whole genome shotgun (WGS) entry which is preliminary data.</text>
</comment>
<keyword evidence="2" id="KW-1185">Reference proteome</keyword>
<reference evidence="1" key="1">
    <citation type="submission" date="2021-01" db="EMBL/GenBank/DDBJ databases">
        <authorList>
            <person name="Sun Q."/>
        </authorList>
    </citation>
    <scope>NUCLEOTIDE SEQUENCE</scope>
    <source>
        <strain evidence="1">YIM B02566</strain>
    </source>
</reference>
<accession>A0ACC5RCT5</accession>
<evidence type="ECO:0000313" key="1">
    <source>
        <dbReference type="EMBL" id="MBK1870291.1"/>
    </source>
</evidence>
<proteinExistence type="predicted"/>
<dbReference type="EMBL" id="JAENHL010000008">
    <property type="protein sequence ID" value="MBK1870291.1"/>
    <property type="molecule type" value="Genomic_DNA"/>
</dbReference>
<name>A0ACC5RCT5_9HYPH</name>